<feature type="transmembrane region" description="Helical" evidence="7">
    <location>
        <begin position="131"/>
        <end position="152"/>
    </location>
</feature>
<proteinExistence type="predicted"/>
<dbReference type="InterPro" id="IPR002528">
    <property type="entry name" value="MATE_fam"/>
</dbReference>
<dbReference type="PANTHER" id="PTHR43549:SF3">
    <property type="entry name" value="MULTIDRUG RESISTANCE PROTEIN YPNP-RELATED"/>
    <property type="match status" value="1"/>
</dbReference>
<evidence type="ECO:0000256" key="7">
    <source>
        <dbReference type="SAM" id="Phobius"/>
    </source>
</evidence>
<organism evidence="8 9">
    <name type="scientific">Citrifermentans bremense</name>
    <dbReference type="NCBI Taxonomy" id="60035"/>
    <lineage>
        <taxon>Bacteria</taxon>
        <taxon>Pseudomonadati</taxon>
        <taxon>Thermodesulfobacteriota</taxon>
        <taxon>Desulfuromonadia</taxon>
        <taxon>Geobacterales</taxon>
        <taxon>Geobacteraceae</taxon>
        <taxon>Citrifermentans</taxon>
    </lineage>
</organism>
<dbReference type="GO" id="GO:0005886">
    <property type="term" value="C:plasma membrane"/>
    <property type="evidence" value="ECO:0007669"/>
    <property type="project" value="UniProtKB-SubCell"/>
</dbReference>
<feature type="transmembrane region" description="Helical" evidence="7">
    <location>
        <begin position="360"/>
        <end position="381"/>
    </location>
</feature>
<feature type="transmembrane region" description="Helical" evidence="7">
    <location>
        <begin position="97"/>
        <end position="119"/>
    </location>
</feature>
<evidence type="ECO:0000313" key="9">
    <source>
        <dbReference type="Proteomes" id="UP000515472"/>
    </source>
</evidence>
<evidence type="ECO:0000256" key="4">
    <source>
        <dbReference type="ARBA" id="ARBA00022692"/>
    </source>
</evidence>
<feature type="transmembrane region" description="Helical" evidence="7">
    <location>
        <begin position="190"/>
        <end position="213"/>
    </location>
</feature>
<keyword evidence="6 7" id="KW-0472">Membrane</keyword>
<keyword evidence="3" id="KW-1003">Cell membrane</keyword>
<dbReference type="InterPro" id="IPR048279">
    <property type="entry name" value="MdtK-like"/>
</dbReference>
<dbReference type="Pfam" id="PF01554">
    <property type="entry name" value="MatE"/>
    <property type="match status" value="2"/>
</dbReference>
<dbReference type="EMBL" id="AP023213">
    <property type="protein sequence ID" value="BCG49084.1"/>
    <property type="molecule type" value="Genomic_DNA"/>
</dbReference>
<evidence type="ECO:0000313" key="8">
    <source>
        <dbReference type="EMBL" id="BCG49084.1"/>
    </source>
</evidence>
<feature type="transmembrane region" description="Helical" evidence="7">
    <location>
        <begin position="419"/>
        <end position="440"/>
    </location>
</feature>
<gene>
    <name evidence="8" type="ORF">GEOBRER4_n3985</name>
</gene>
<dbReference type="KEGG" id="gbn:GEOBRER4_38340"/>
<evidence type="ECO:0000256" key="6">
    <source>
        <dbReference type="ARBA" id="ARBA00023136"/>
    </source>
</evidence>
<evidence type="ECO:0000256" key="2">
    <source>
        <dbReference type="ARBA" id="ARBA00022448"/>
    </source>
</evidence>
<keyword evidence="5 7" id="KW-1133">Transmembrane helix</keyword>
<accession>A0A6S6MBK9</accession>
<name>A0A6S6MBK9_9BACT</name>
<protein>
    <submittedName>
        <fullName evidence="8">MATE efflux family protein</fullName>
    </submittedName>
</protein>
<feature type="transmembrane region" description="Helical" evidence="7">
    <location>
        <begin position="250"/>
        <end position="267"/>
    </location>
</feature>
<keyword evidence="4 7" id="KW-0812">Transmembrane</keyword>
<comment type="subcellular location">
    <subcellularLocation>
        <location evidence="1">Cell membrane</location>
        <topology evidence="1">Multi-pass membrane protein</topology>
    </subcellularLocation>
</comment>
<dbReference type="Proteomes" id="UP000515472">
    <property type="component" value="Chromosome"/>
</dbReference>
<dbReference type="RefSeq" id="WP_185243627.1">
    <property type="nucleotide sequence ID" value="NZ_AP023213.1"/>
</dbReference>
<feature type="transmembrane region" description="Helical" evidence="7">
    <location>
        <begin position="287"/>
        <end position="308"/>
    </location>
</feature>
<dbReference type="GO" id="GO:0015297">
    <property type="term" value="F:antiporter activity"/>
    <property type="evidence" value="ECO:0007669"/>
    <property type="project" value="InterPro"/>
</dbReference>
<evidence type="ECO:0000256" key="5">
    <source>
        <dbReference type="ARBA" id="ARBA00022989"/>
    </source>
</evidence>
<keyword evidence="9" id="KW-1185">Reference proteome</keyword>
<dbReference type="CDD" id="cd13145">
    <property type="entry name" value="MATE_like_5"/>
    <property type="match status" value="1"/>
</dbReference>
<dbReference type="GO" id="GO:0042910">
    <property type="term" value="F:xenobiotic transmembrane transporter activity"/>
    <property type="evidence" value="ECO:0007669"/>
    <property type="project" value="InterPro"/>
</dbReference>
<feature type="transmembrane region" description="Helical" evidence="7">
    <location>
        <begin position="164"/>
        <end position="184"/>
    </location>
</feature>
<dbReference type="PANTHER" id="PTHR43549">
    <property type="entry name" value="MULTIDRUG RESISTANCE PROTEIN YPNP-RELATED"/>
    <property type="match status" value="1"/>
</dbReference>
<dbReference type="NCBIfam" id="TIGR00797">
    <property type="entry name" value="matE"/>
    <property type="match status" value="1"/>
</dbReference>
<sequence length="463" mass="49824">MNHGHELLHQPIPGLIRKLAVPTSVGYFFNTMFNVVDTFYGGRVSTEALAALSLSFPVFFLIIAIGAGISTGATALIGHELGAGNPDRARHLAAQTISFGIVHGVLVAVIGFLAAPRLFQLLGAGGTVLPLALQYMDTIFTGSIFFLVNYVLNSILNATGDSRSFRNFLVVGFFLNMLFDPWFLYGGLGVPALGLSGIAWATILVQAMGNLYLAARVKQSGMLEGFRWRELVPHRHAYSQLARQGFPSSLNMMTVASGIFLITWFVGRFGSEAVAAYGIGSRIEQIALLPVMGMNVATLALVAQNSGARQLERVVQTIKTALRAGVALMGAGTVVVFLAARPLMGFFSEDPKVVEIGVGYLRIEAFVFVAYVILYTCVAVLQGLKRPGFALMIGLMRQIVLPLPVFYLLAVLLGFGLAGIWWGILLVTWGAACVTVLYVLRLATNLSLVDTSQEKDARRSPCA</sequence>
<evidence type="ECO:0000256" key="3">
    <source>
        <dbReference type="ARBA" id="ARBA00022475"/>
    </source>
</evidence>
<keyword evidence="2" id="KW-0813">Transport</keyword>
<dbReference type="InterPro" id="IPR052031">
    <property type="entry name" value="Membrane_Transporter-Flippase"/>
</dbReference>
<dbReference type="PIRSF" id="PIRSF006603">
    <property type="entry name" value="DinF"/>
    <property type="match status" value="1"/>
</dbReference>
<feature type="transmembrane region" description="Helical" evidence="7">
    <location>
        <begin position="320"/>
        <end position="340"/>
    </location>
</feature>
<reference evidence="8 9" key="1">
    <citation type="submission" date="2020-06" db="EMBL/GenBank/DDBJ databases">
        <title>Interaction of electrochemicaly active bacteria, Geobacter bremensis R4 on different carbon anode.</title>
        <authorList>
            <person name="Meng L."/>
            <person name="Yoshida N."/>
        </authorList>
    </citation>
    <scope>NUCLEOTIDE SEQUENCE [LARGE SCALE GENOMIC DNA]</scope>
    <source>
        <strain evidence="8 9">R4</strain>
    </source>
</reference>
<feature type="transmembrane region" description="Helical" evidence="7">
    <location>
        <begin position="388"/>
        <end position="413"/>
    </location>
</feature>
<evidence type="ECO:0000256" key="1">
    <source>
        <dbReference type="ARBA" id="ARBA00004651"/>
    </source>
</evidence>
<dbReference type="AlphaFoldDB" id="A0A6S6MBK9"/>
<feature type="transmembrane region" description="Helical" evidence="7">
    <location>
        <begin position="54"/>
        <end position="77"/>
    </location>
</feature>